<dbReference type="InterPro" id="IPR050508">
    <property type="entry name" value="Methyltransf_Superfamily"/>
</dbReference>
<dbReference type="CDD" id="cd02440">
    <property type="entry name" value="AdoMet_MTases"/>
    <property type="match status" value="1"/>
</dbReference>
<organism evidence="2 3">
    <name type="scientific">Novosphingobium guangzhouense</name>
    <dbReference type="NCBI Taxonomy" id="1850347"/>
    <lineage>
        <taxon>Bacteria</taxon>
        <taxon>Pseudomonadati</taxon>
        <taxon>Pseudomonadota</taxon>
        <taxon>Alphaproteobacteria</taxon>
        <taxon>Sphingomonadales</taxon>
        <taxon>Sphingomonadaceae</taxon>
        <taxon>Novosphingobium</taxon>
    </lineage>
</organism>
<evidence type="ECO:0000313" key="3">
    <source>
        <dbReference type="Proteomes" id="UP000236327"/>
    </source>
</evidence>
<dbReference type="InterPro" id="IPR029063">
    <property type="entry name" value="SAM-dependent_MTases_sf"/>
</dbReference>
<keyword evidence="3" id="KW-1185">Reference proteome</keyword>
<dbReference type="InterPro" id="IPR041698">
    <property type="entry name" value="Methyltransf_25"/>
</dbReference>
<evidence type="ECO:0000259" key="1">
    <source>
        <dbReference type="Pfam" id="PF13649"/>
    </source>
</evidence>
<protein>
    <recommendedName>
        <fullName evidence="1">Methyltransferase domain-containing protein</fullName>
    </recommendedName>
</protein>
<feature type="domain" description="Methyltransferase" evidence="1">
    <location>
        <begin position="187"/>
        <end position="283"/>
    </location>
</feature>
<dbReference type="PANTHER" id="PTHR42912:SF80">
    <property type="entry name" value="METHYLTRANSFERASE DOMAIN-CONTAINING PROTEIN"/>
    <property type="match status" value="1"/>
</dbReference>
<evidence type="ECO:0000313" key="2">
    <source>
        <dbReference type="EMBL" id="PNU04749.1"/>
    </source>
</evidence>
<dbReference type="Gene3D" id="3.40.50.150">
    <property type="entry name" value="Vaccinia Virus protein VP39"/>
    <property type="match status" value="1"/>
</dbReference>
<name>A0A2K2G118_9SPHN</name>
<dbReference type="RefSeq" id="WP_170065897.1">
    <property type="nucleotide sequence ID" value="NZ_LYMM01000031.1"/>
</dbReference>
<proteinExistence type="predicted"/>
<dbReference type="GO" id="GO:0008168">
    <property type="term" value="F:methyltransferase activity"/>
    <property type="evidence" value="ECO:0007669"/>
    <property type="project" value="TreeGrafter"/>
</dbReference>
<gene>
    <name evidence="2" type="ORF">A8V01_18490</name>
</gene>
<sequence>MLIDRGFSERNRRVRSLDVESYQDFVLGFRDWTYGDLDKSARASADEILEDLRLNTEEAPLDAFRGAFEKDPMIAARIRCWLSSQQLMWRNVLDHYSQHADFYMGGMETADTSGPGSLELNTGMDMPDYTKHEIHIQPGGYTGNDFAGPLYHYGTNTFYKGQNNEDEFQFGIARTIAKPADGKIERIVDIGCGIGRLSVALAETFPDAEVWGLDVGGPLVRYAHARAVELGTPVHFAQRLAEDTKFADNSVDIVTAYILFHEVSEQGAKDICAETFRILRPGGVFDVTDFHTGRARSNEPYRRFMGWIDHVYNAERWSHQFTAKDFMETLREAGFEVEKGENRHWGIACYIARKPE</sequence>
<dbReference type="EMBL" id="LYMM01000031">
    <property type="protein sequence ID" value="PNU04749.1"/>
    <property type="molecule type" value="Genomic_DNA"/>
</dbReference>
<comment type="caution">
    <text evidence="2">The sequence shown here is derived from an EMBL/GenBank/DDBJ whole genome shotgun (WGS) entry which is preliminary data.</text>
</comment>
<dbReference type="PANTHER" id="PTHR42912">
    <property type="entry name" value="METHYLTRANSFERASE"/>
    <property type="match status" value="1"/>
</dbReference>
<reference evidence="2 3" key="1">
    <citation type="submission" date="2016-05" db="EMBL/GenBank/DDBJ databases">
        <title>Complete genome sequence of Novosphingobium guangzhouense SA925(T).</title>
        <authorList>
            <person name="Sha S."/>
        </authorList>
    </citation>
    <scope>NUCLEOTIDE SEQUENCE [LARGE SCALE GENOMIC DNA]</scope>
    <source>
        <strain evidence="2 3">SA925</strain>
    </source>
</reference>
<dbReference type="Pfam" id="PF13649">
    <property type="entry name" value="Methyltransf_25"/>
    <property type="match status" value="1"/>
</dbReference>
<dbReference type="Proteomes" id="UP000236327">
    <property type="component" value="Unassembled WGS sequence"/>
</dbReference>
<dbReference type="SUPFAM" id="SSF53335">
    <property type="entry name" value="S-adenosyl-L-methionine-dependent methyltransferases"/>
    <property type="match status" value="1"/>
</dbReference>
<accession>A0A2K2G118</accession>
<dbReference type="AlphaFoldDB" id="A0A2K2G118"/>